<evidence type="ECO:0000313" key="2">
    <source>
        <dbReference type="Proteomes" id="UP000095009"/>
    </source>
</evidence>
<name>A0A1E3PT95_9ASCO</name>
<gene>
    <name evidence="1" type="ORF">NADFUDRAFT_63967</name>
</gene>
<dbReference type="EMBL" id="KV454406">
    <property type="protein sequence ID" value="ODQ68550.1"/>
    <property type="molecule type" value="Genomic_DNA"/>
</dbReference>
<sequence>MLKKYAINIAQRLNARSALTKPISARHGAALAPFQGLISFQRLNHSSNHSHKLDHGDGIPRMQIPADFRLIQGDLRTEILTMGQRRKKLREEFESTTSEEGTDSEIKYQIMMNNIIDDLASLSFPIIRVPSFEEAKICKELSKYDEGLKSLNVGLVSETKEKIVENFNDLVQSDVLVCTQGGFEIFVEEIQSKTGEVQIE</sequence>
<organism evidence="1 2">
    <name type="scientific">Nadsonia fulvescens var. elongata DSM 6958</name>
    <dbReference type="NCBI Taxonomy" id="857566"/>
    <lineage>
        <taxon>Eukaryota</taxon>
        <taxon>Fungi</taxon>
        <taxon>Dikarya</taxon>
        <taxon>Ascomycota</taxon>
        <taxon>Saccharomycotina</taxon>
        <taxon>Dipodascomycetes</taxon>
        <taxon>Dipodascales</taxon>
        <taxon>Dipodascales incertae sedis</taxon>
        <taxon>Nadsonia</taxon>
    </lineage>
</organism>
<proteinExistence type="predicted"/>
<dbReference type="AlphaFoldDB" id="A0A1E3PT95"/>
<reference evidence="1 2" key="1">
    <citation type="journal article" date="2016" name="Proc. Natl. Acad. Sci. U.S.A.">
        <title>Comparative genomics of biotechnologically important yeasts.</title>
        <authorList>
            <person name="Riley R."/>
            <person name="Haridas S."/>
            <person name="Wolfe K.H."/>
            <person name="Lopes M.R."/>
            <person name="Hittinger C.T."/>
            <person name="Goeker M."/>
            <person name="Salamov A.A."/>
            <person name="Wisecaver J.H."/>
            <person name="Long T.M."/>
            <person name="Calvey C.H."/>
            <person name="Aerts A.L."/>
            <person name="Barry K.W."/>
            <person name="Choi C."/>
            <person name="Clum A."/>
            <person name="Coughlan A.Y."/>
            <person name="Deshpande S."/>
            <person name="Douglass A.P."/>
            <person name="Hanson S.J."/>
            <person name="Klenk H.-P."/>
            <person name="LaButti K.M."/>
            <person name="Lapidus A."/>
            <person name="Lindquist E.A."/>
            <person name="Lipzen A.M."/>
            <person name="Meier-Kolthoff J.P."/>
            <person name="Ohm R.A."/>
            <person name="Otillar R.P."/>
            <person name="Pangilinan J.L."/>
            <person name="Peng Y."/>
            <person name="Rokas A."/>
            <person name="Rosa C.A."/>
            <person name="Scheuner C."/>
            <person name="Sibirny A.A."/>
            <person name="Slot J.C."/>
            <person name="Stielow J.B."/>
            <person name="Sun H."/>
            <person name="Kurtzman C.P."/>
            <person name="Blackwell M."/>
            <person name="Grigoriev I.V."/>
            <person name="Jeffries T.W."/>
        </authorList>
    </citation>
    <scope>NUCLEOTIDE SEQUENCE [LARGE SCALE GENOMIC DNA]</scope>
    <source>
        <strain evidence="1 2">DSM 6958</strain>
    </source>
</reference>
<protein>
    <submittedName>
        <fullName evidence="1">Uncharacterized protein</fullName>
    </submittedName>
</protein>
<dbReference type="Proteomes" id="UP000095009">
    <property type="component" value="Unassembled WGS sequence"/>
</dbReference>
<evidence type="ECO:0000313" key="1">
    <source>
        <dbReference type="EMBL" id="ODQ68550.1"/>
    </source>
</evidence>
<keyword evidence="2" id="KW-1185">Reference proteome</keyword>
<accession>A0A1E3PT95</accession>